<dbReference type="InterPro" id="IPR036779">
    <property type="entry name" value="LysM_dom_sf"/>
</dbReference>
<reference evidence="2" key="1">
    <citation type="submission" date="2016-10" db="EMBL/GenBank/DDBJ databases">
        <title>Sequence of Gallionella enrichment culture.</title>
        <authorList>
            <person name="Poehlein A."/>
            <person name="Muehling M."/>
            <person name="Daniel R."/>
        </authorList>
    </citation>
    <scope>NUCLEOTIDE SEQUENCE</scope>
</reference>
<feature type="domain" description="LysM" evidence="1">
    <location>
        <begin position="31"/>
        <end position="80"/>
    </location>
</feature>
<evidence type="ECO:0000259" key="1">
    <source>
        <dbReference type="PROSITE" id="PS51782"/>
    </source>
</evidence>
<dbReference type="PANTHER" id="PTHR34700">
    <property type="entry name" value="POTASSIUM BINDING PROTEIN KBP"/>
    <property type="match status" value="1"/>
</dbReference>
<dbReference type="InterPro" id="IPR052196">
    <property type="entry name" value="Bact_Kbp"/>
</dbReference>
<accession>A0A1J5QYU6</accession>
<dbReference type="EMBL" id="MLJW01000353">
    <property type="protein sequence ID" value="OIQ88889.1"/>
    <property type="molecule type" value="Genomic_DNA"/>
</dbReference>
<sequence>MNRHIIALLLLCCPASFTWAEDIQLQDHPPERYTVVKGDTLWGISGKFLKDPWRWPQVWNMNRQQIKNPDRIYPGDMIVLDLGTGKPELRLLRETVVLEPGIIAEPLEKQAIPTIPPSAIDPFLSQPLVVDEHGLAGAPKIVGAQEGHVVLGPGIKVYVDKITEGDGLNWQLYRPGRPLIDPKTREQLGIEAEYLGEARVTHYGEPATIEIRSSVKDIYAGDRLVKSAEILSNGFLPHAPEGAIRGRIISAYDAISELGPNSIVTINRGSRDGMEEGLVLAIHEFGVTLLPPQDAPQEPGKKPQGLKLPDERIGLLMIFRTFERVSYALVMQVERPAHVLDVVTTP</sequence>
<name>A0A1J5QYU6_9ZZZZ</name>
<proteinExistence type="predicted"/>
<dbReference type="CDD" id="cd00118">
    <property type="entry name" value="LysM"/>
    <property type="match status" value="1"/>
</dbReference>
<evidence type="ECO:0000313" key="2">
    <source>
        <dbReference type="EMBL" id="OIQ88889.1"/>
    </source>
</evidence>
<dbReference type="Pfam" id="PF01476">
    <property type="entry name" value="LysM"/>
    <property type="match status" value="1"/>
</dbReference>
<dbReference type="Gene3D" id="3.10.350.10">
    <property type="entry name" value="LysM domain"/>
    <property type="match status" value="1"/>
</dbReference>
<dbReference type="InterPro" id="IPR018392">
    <property type="entry name" value="LysM"/>
</dbReference>
<dbReference type="AlphaFoldDB" id="A0A1J5QYU6"/>
<comment type="caution">
    <text evidence="2">The sequence shown here is derived from an EMBL/GenBank/DDBJ whole genome shotgun (WGS) entry which is preliminary data.</text>
</comment>
<organism evidence="2">
    <name type="scientific">mine drainage metagenome</name>
    <dbReference type="NCBI Taxonomy" id="410659"/>
    <lineage>
        <taxon>unclassified sequences</taxon>
        <taxon>metagenomes</taxon>
        <taxon>ecological metagenomes</taxon>
    </lineage>
</organism>
<dbReference type="SUPFAM" id="SSF54106">
    <property type="entry name" value="LysM domain"/>
    <property type="match status" value="1"/>
</dbReference>
<dbReference type="SMART" id="SM00257">
    <property type="entry name" value="LysM"/>
    <property type="match status" value="1"/>
</dbReference>
<dbReference type="PANTHER" id="PTHR34700:SF4">
    <property type="entry name" value="PHAGE-LIKE ELEMENT PBSX PROTEIN XKDP"/>
    <property type="match status" value="1"/>
</dbReference>
<dbReference type="PROSITE" id="PS51782">
    <property type="entry name" value="LYSM"/>
    <property type="match status" value="1"/>
</dbReference>
<protein>
    <submittedName>
        <fullName evidence="2">LysM domain/BON superfamily protein</fullName>
    </submittedName>
</protein>
<gene>
    <name evidence="2" type="ORF">GALL_292150</name>
</gene>